<comment type="caution">
    <text evidence="3">The sequence shown here is derived from an EMBL/GenBank/DDBJ whole genome shotgun (WGS) entry which is preliminary data.</text>
</comment>
<evidence type="ECO:0000313" key="3">
    <source>
        <dbReference type="EMBL" id="TDH61178.1"/>
    </source>
</evidence>
<dbReference type="GO" id="GO:0005829">
    <property type="term" value="C:cytosol"/>
    <property type="evidence" value="ECO:0007669"/>
    <property type="project" value="TreeGrafter"/>
</dbReference>
<name>A0A4R5QER6_9PROT</name>
<dbReference type="PANTHER" id="PTHR46797:SF1">
    <property type="entry name" value="METHYLPHOSPHONATE SYNTHASE"/>
    <property type="match status" value="1"/>
</dbReference>
<keyword evidence="4" id="KW-1185">Reference proteome</keyword>
<dbReference type="EMBL" id="SMSJ01000025">
    <property type="protein sequence ID" value="TDH61178.1"/>
    <property type="molecule type" value="Genomic_DNA"/>
</dbReference>
<dbReference type="SUPFAM" id="SSF47413">
    <property type="entry name" value="lambda repressor-like DNA-binding domains"/>
    <property type="match status" value="1"/>
</dbReference>
<dbReference type="InterPro" id="IPR050807">
    <property type="entry name" value="TransReg_Diox_bact_type"/>
</dbReference>
<organism evidence="3 4">
    <name type="scientific">Dankookia rubra</name>
    <dbReference type="NCBI Taxonomy" id="1442381"/>
    <lineage>
        <taxon>Bacteria</taxon>
        <taxon>Pseudomonadati</taxon>
        <taxon>Pseudomonadota</taxon>
        <taxon>Alphaproteobacteria</taxon>
        <taxon>Acetobacterales</taxon>
        <taxon>Roseomonadaceae</taxon>
        <taxon>Dankookia</taxon>
    </lineage>
</organism>
<proteinExistence type="predicted"/>
<protein>
    <submittedName>
        <fullName evidence="3">XRE family transcriptional regulator</fullName>
    </submittedName>
</protein>
<dbReference type="Proteomes" id="UP000295096">
    <property type="component" value="Unassembled WGS sequence"/>
</dbReference>
<accession>A0A4R5QER6</accession>
<dbReference type="Gene3D" id="1.10.260.40">
    <property type="entry name" value="lambda repressor-like DNA-binding domains"/>
    <property type="match status" value="1"/>
</dbReference>
<keyword evidence="1" id="KW-0238">DNA-binding</keyword>
<dbReference type="CDD" id="cd00093">
    <property type="entry name" value="HTH_XRE"/>
    <property type="match status" value="1"/>
</dbReference>
<dbReference type="GO" id="GO:0003700">
    <property type="term" value="F:DNA-binding transcription factor activity"/>
    <property type="evidence" value="ECO:0007669"/>
    <property type="project" value="TreeGrafter"/>
</dbReference>
<dbReference type="PANTHER" id="PTHR46797">
    <property type="entry name" value="HTH-TYPE TRANSCRIPTIONAL REGULATOR"/>
    <property type="match status" value="1"/>
</dbReference>
<dbReference type="GO" id="GO:0003677">
    <property type="term" value="F:DNA binding"/>
    <property type="evidence" value="ECO:0007669"/>
    <property type="project" value="UniProtKB-KW"/>
</dbReference>
<dbReference type="InterPro" id="IPR001387">
    <property type="entry name" value="Cro/C1-type_HTH"/>
</dbReference>
<gene>
    <name evidence="3" type="ORF">E2C06_18235</name>
</gene>
<sequence>MAGVAGDAGGCFQRHRAQEPPFCFRPDHAVRFEPRRALSLSVWGDGQDLEARAFCRRFPLRPDLSVGPERPVLSTRTFVTRGSFVACSRKYVFEALGTSVGSRGALRDSVIMIYLDPILAAEPANQPRVQVGMGDDERITFGANVKAARKALSLTQAELAEKVGIKQGYLSRIEGGKADMTFEVMTRVAKALGSNVHNLLSR</sequence>
<reference evidence="3 4" key="1">
    <citation type="journal article" date="2016" name="J. Microbiol.">
        <title>Dankookia rubra gen. nov., sp. nov., an alphaproteobacterium isolated from sediment of a shallow stream.</title>
        <authorList>
            <person name="Kim W.H."/>
            <person name="Kim D.H."/>
            <person name="Kang K."/>
            <person name="Ahn T.Y."/>
        </authorList>
    </citation>
    <scope>NUCLEOTIDE SEQUENCE [LARGE SCALE GENOMIC DNA]</scope>
    <source>
        <strain evidence="3 4">JCM30602</strain>
    </source>
</reference>
<dbReference type="InterPro" id="IPR010982">
    <property type="entry name" value="Lambda_DNA-bd_dom_sf"/>
</dbReference>
<dbReference type="AlphaFoldDB" id="A0A4R5QER6"/>
<dbReference type="OrthoDB" id="7281843at2"/>
<dbReference type="Pfam" id="PF01381">
    <property type="entry name" value="HTH_3"/>
    <property type="match status" value="1"/>
</dbReference>
<evidence type="ECO:0000259" key="2">
    <source>
        <dbReference type="PROSITE" id="PS50943"/>
    </source>
</evidence>
<dbReference type="SMART" id="SM00530">
    <property type="entry name" value="HTH_XRE"/>
    <property type="match status" value="1"/>
</dbReference>
<evidence type="ECO:0000313" key="4">
    <source>
        <dbReference type="Proteomes" id="UP000295096"/>
    </source>
</evidence>
<feature type="domain" description="HTH cro/C1-type" evidence="2">
    <location>
        <begin position="145"/>
        <end position="199"/>
    </location>
</feature>
<dbReference type="PROSITE" id="PS50943">
    <property type="entry name" value="HTH_CROC1"/>
    <property type="match status" value="1"/>
</dbReference>
<evidence type="ECO:0000256" key="1">
    <source>
        <dbReference type="ARBA" id="ARBA00023125"/>
    </source>
</evidence>